<feature type="transmembrane region" description="Helical" evidence="1">
    <location>
        <begin position="246"/>
        <end position="269"/>
    </location>
</feature>
<feature type="domain" description="YdbS-like PH" evidence="2">
    <location>
        <begin position="429"/>
        <end position="491"/>
    </location>
</feature>
<evidence type="ECO:0000313" key="3">
    <source>
        <dbReference type="EMBL" id="QPZ37618.1"/>
    </source>
</evidence>
<reference evidence="3 4" key="1">
    <citation type="submission" date="2020-12" db="EMBL/GenBank/DDBJ databases">
        <title>Microbacterium sp. HY060.</title>
        <authorList>
            <person name="Zhou J."/>
        </authorList>
    </citation>
    <scope>NUCLEOTIDE SEQUENCE [LARGE SCALE GENOMIC DNA]</scope>
    <source>
        <strain evidence="3 4">HY60</strain>
    </source>
</reference>
<evidence type="ECO:0000256" key="1">
    <source>
        <dbReference type="SAM" id="Phobius"/>
    </source>
</evidence>
<evidence type="ECO:0000313" key="4">
    <source>
        <dbReference type="Proteomes" id="UP000662814"/>
    </source>
</evidence>
<keyword evidence="1" id="KW-0472">Membrane</keyword>
<sequence length="528" mass="57829">MSDEQSAVPQHPESAVAAVAQSLANDTLADGEWHRLHPATPLLRGGIILIVVLGYVIANMRERLIAMFVGNDEYSEYGGDPLDWIYRENLVGWALVALAVLLVVLILGFYFSWRMHTFRVTHEAVEVRSGILFRRHRRAALDRIQGINITRAFIPRLVGAAKLQISVAGQGASVELAYLGSARTDGLRRDVLRLASGAKGEVAAPAATQQSAEGFVTDRVNEFLAPELDPDLAEPESVVRIPPMRIVGSVVISDTTVFLILLIIGLVFASIYGTPWVLFSVVPAIIGFFTYYWSRITKSFRYSIAATQHGIRVGFGLLSTSNETIPPGRLHGIEVRQPLLWRPFGWWEIRINTAVQDTPGSNQNQAQQRATLMPVGTIDDVERVLALVLPGISPEESSDLVQRGLLGSGPDDDYITAPRASWIFNPLTWRRVGYALLGDVLITRQGFAHRRLVIVPLARIQSVKITQGPWQRRRGLASGQAHTVAGPVTASVGQLSRDSALGFFSNVNEAATNAANSDTTQRWAAVPE</sequence>
<dbReference type="PIRSF" id="PIRSF026631">
    <property type="entry name" value="UCP026631"/>
    <property type="match status" value="1"/>
</dbReference>
<dbReference type="InterPro" id="IPR014529">
    <property type="entry name" value="UCP026631"/>
</dbReference>
<organism evidence="3 4">
    <name type="scientific">Paramicrobacterium chengjingii</name>
    <dbReference type="NCBI Taxonomy" id="2769067"/>
    <lineage>
        <taxon>Bacteria</taxon>
        <taxon>Bacillati</taxon>
        <taxon>Actinomycetota</taxon>
        <taxon>Actinomycetes</taxon>
        <taxon>Micrococcales</taxon>
        <taxon>Microbacteriaceae</taxon>
        <taxon>Paramicrobacterium</taxon>
    </lineage>
</organism>
<name>A0ABX6YFN3_9MICO</name>
<evidence type="ECO:0000259" key="2">
    <source>
        <dbReference type="Pfam" id="PF03703"/>
    </source>
</evidence>
<dbReference type="RefSeq" id="WP_166990891.1">
    <property type="nucleotide sequence ID" value="NZ_CP061169.1"/>
</dbReference>
<dbReference type="Pfam" id="PF03703">
    <property type="entry name" value="bPH_2"/>
    <property type="match status" value="2"/>
</dbReference>
<keyword evidence="1" id="KW-1133">Transmembrane helix</keyword>
<protein>
    <submittedName>
        <fullName evidence="3">PH domain-containing protein</fullName>
    </submittedName>
</protein>
<dbReference type="EMBL" id="CP061169">
    <property type="protein sequence ID" value="QPZ37618.1"/>
    <property type="molecule type" value="Genomic_DNA"/>
</dbReference>
<feature type="transmembrane region" description="Helical" evidence="1">
    <location>
        <begin position="90"/>
        <end position="111"/>
    </location>
</feature>
<dbReference type="Proteomes" id="UP000662814">
    <property type="component" value="Chromosome"/>
</dbReference>
<accession>A0ABX6YFN3</accession>
<dbReference type="InterPro" id="IPR005182">
    <property type="entry name" value="YdbS-like_PH"/>
</dbReference>
<dbReference type="PANTHER" id="PTHR34473">
    <property type="entry name" value="UPF0699 TRANSMEMBRANE PROTEIN YDBS"/>
    <property type="match status" value="1"/>
</dbReference>
<feature type="transmembrane region" description="Helical" evidence="1">
    <location>
        <begin position="42"/>
        <end position="58"/>
    </location>
</feature>
<dbReference type="PANTHER" id="PTHR34473:SF2">
    <property type="entry name" value="UPF0699 TRANSMEMBRANE PROTEIN YDBT"/>
    <property type="match status" value="1"/>
</dbReference>
<gene>
    <name evidence="3" type="ORF">HCR76_12375</name>
</gene>
<keyword evidence="1" id="KW-0812">Transmembrane</keyword>
<feature type="domain" description="YdbS-like PH" evidence="2">
    <location>
        <begin position="113"/>
        <end position="183"/>
    </location>
</feature>
<feature type="transmembrane region" description="Helical" evidence="1">
    <location>
        <begin position="275"/>
        <end position="293"/>
    </location>
</feature>
<proteinExistence type="predicted"/>
<keyword evidence="4" id="KW-1185">Reference proteome</keyword>